<dbReference type="KEGG" id="slb:AWJ20_3610"/>
<dbReference type="InterPro" id="IPR045864">
    <property type="entry name" value="aa-tRNA-synth_II/BPL/LPL"/>
</dbReference>
<feature type="binding site" evidence="9">
    <location>
        <begin position="317"/>
        <end position="319"/>
    </location>
    <ligand>
        <name>ATP</name>
        <dbReference type="ChEBI" id="CHEBI:30616"/>
    </ligand>
</feature>
<dbReference type="GO" id="GO:0004828">
    <property type="term" value="F:serine-tRNA ligase activity"/>
    <property type="evidence" value="ECO:0007669"/>
    <property type="project" value="UniProtKB-EC"/>
</dbReference>
<evidence type="ECO:0000256" key="5">
    <source>
        <dbReference type="ARBA" id="ARBA00023146"/>
    </source>
</evidence>
<evidence type="ECO:0000259" key="11">
    <source>
        <dbReference type="PROSITE" id="PS50862"/>
    </source>
</evidence>
<dbReference type="RefSeq" id="XP_018738438.1">
    <property type="nucleotide sequence ID" value="XM_018880639.1"/>
</dbReference>
<dbReference type="GO" id="GO:0005524">
    <property type="term" value="F:ATP binding"/>
    <property type="evidence" value="ECO:0007669"/>
    <property type="project" value="UniProtKB-KW"/>
</dbReference>
<protein>
    <recommendedName>
        <fullName evidence="1">serine--tRNA ligase</fullName>
        <ecNumber evidence="1">6.1.1.11</ecNumber>
    </recommendedName>
    <alternativeName>
        <fullName evidence="6">Seryl-tRNA synthetase</fullName>
    </alternativeName>
    <alternativeName>
        <fullName evidence="7">Seryl-tRNA(Ser) synthetase</fullName>
    </alternativeName>
</protein>
<dbReference type="Gene3D" id="3.30.930.10">
    <property type="entry name" value="Bira Bifunctional Protein, Domain 2"/>
    <property type="match status" value="1"/>
</dbReference>
<dbReference type="GO" id="GO:0005739">
    <property type="term" value="C:mitochondrion"/>
    <property type="evidence" value="ECO:0007669"/>
    <property type="project" value="EnsemblFungi"/>
</dbReference>
<dbReference type="InterPro" id="IPR042103">
    <property type="entry name" value="SerRS_1_N_sf"/>
</dbReference>
<dbReference type="SUPFAM" id="SSF55681">
    <property type="entry name" value="Class II aaRS and biotin synthetases"/>
    <property type="match status" value="1"/>
</dbReference>
<feature type="binding site" evidence="9">
    <location>
        <begin position="333"/>
        <end position="336"/>
    </location>
    <ligand>
        <name>ATP</name>
        <dbReference type="ChEBI" id="CHEBI:30616"/>
    </ligand>
</feature>
<dbReference type="Pfam" id="PF00587">
    <property type="entry name" value="tRNA-synt_2b"/>
    <property type="match status" value="1"/>
</dbReference>
<dbReference type="NCBIfam" id="TIGR00414">
    <property type="entry name" value="serS"/>
    <property type="match status" value="1"/>
</dbReference>
<keyword evidence="4 9" id="KW-0067">ATP-binding</keyword>
<dbReference type="Gene3D" id="1.10.287.40">
    <property type="entry name" value="Serine-tRNA synthetase, tRNA binding domain"/>
    <property type="match status" value="1"/>
</dbReference>
<dbReference type="OrthoDB" id="10264585at2759"/>
<dbReference type="InterPro" id="IPR006195">
    <property type="entry name" value="aa-tRNA-synth_II"/>
</dbReference>
<proteinExistence type="predicted"/>
<keyword evidence="13" id="KW-1185">Reference proteome</keyword>
<feature type="domain" description="Aminoacyl-transfer RNA synthetases class-II family profile" evidence="11">
    <location>
        <begin position="308"/>
        <end position="468"/>
    </location>
</feature>
<dbReference type="PRINTS" id="PR00981">
    <property type="entry name" value="TRNASYNTHSER"/>
</dbReference>
<evidence type="ECO:0000256" key="9">
    <source>
        <dbReference type="PIRSR" id="PIRSR001529-2"/>
    </source>
</evidence>
<dbReference type="EC" id="6.1.1.11" evidence="1"/>
<evidence type="ECO:0000313" key="12">
    <source>
        <dbReference type="EMBL" id="ANB15961.1"/>
    </source>
</evidence>
<evidence type="ECO:0000256" key="1">
    <source>
        <dbReference type="ARBA" id="ARBA00012840"/>
    </source>
</evidence>
<feature type="site" description="Important for serine binding" evidence="8">
    <location>
        <position position="442"/>
    </location>
</feature>
<dbReference type="Proteomes" id="UP000189580">
    <property type="component" value="Chromosome b"/>
</dbReference>
<keyword evidence="5" id="KW-0030">Aminoacyl-tRNA synthetase</keyword>
<feature type="binding site" evidence="9">
    <location>
        <begin position="407"/>
        <end position="410"/>
    </location>
    <ligand>
        <name>ATP</name>
        <dbReference type="ChEBI" id="CHEBI:30616"/>
    </ligand>
</feature>
<feature type="binding site" evidence="8">
    <location>
        <position position="317"/>
    </location>
    <ligand>
        <name>L-serine</name>
        <dbReference type="ChEBI" id="CHEBI:33384"/>
    </ligand>
</feature>
<dbReference type="AlphaFoldDB" id="A0A170QY06"/>
<feature type="binding site" evidence="8">
    <location>
        <position position="440"/>
    </location>
    <ligand>
        <name>L-serine</name>
        <dbReference type="ChEBI" id="CHEBI:33384"/>
    </ligand>
</feature>
<dbReference type="GeneID" id="30035652"/>
<dbReference type="PANTHER" id="PTHR11778">
    <property type="entry name" value="SERYL-TRNA SYNTHETASE"/>
    <property type="match status" value="1"/>
</dbReference>
<accession>A0A170QY06</accession>
<evidence type="ECO:0000313" key="13">
    <source>
        <dbReference type="Proteomes" id="UP000189580"/>
    </source>
</evidence>
<keyword evidence="2 12" id="KW-0436">Ligase</keyword>
<dbReference type="InterPro" id="IPR002314">
    <property type="entry name" value="aa-tRNA-synt_IIb"/>
</dbReference>
<gene>
    <name evidence="12" type="primary">DIA4</name>
    <name evidence="12" type="ORF">AWJ20_3610</name>
</gene>
<evidence type="ECO:0000256" key="7">
    <source>
        <dbReference type="ARBA" id="ARBA00034892"/>
    </source>
</evidence>
<feature type="binding site" evidence="8">
    <location>
        <position position="340"/>
    </location>
    <ligand>
        <name>L-serine</name>
        <dbReference type="ChEBI" id="CHEBI:33384"/>
    </ligand>
</feature>
<evidence type="ECO:0000256" key="6">
    <source>
        <dbReference type="ARBA" id="ARBA00031113"/>
    </source>
</evidence>
<organism evidence="12 13">
    <name type="scientific">Sugiyamaella lignohabitans</name>
    <dbReference type="NCBI Taxonomy" id="796027"/>
    <lineage>
        <taxon>Eukaryota</taxon>
        <taxon>Fungi</taxon>
        <taxon>Dikarya</taxon>
        <taxon>Ascomycota</taxon>
        <taxon>Saccharomycotina</taxon>
        <taxon>Dipodascomycetes</taxon>
        <taxon>Dipodascales</taxon>
        <taxon>Trichomonascaceae</taxon>
        <taxon>Sugiyamaella</taxon>
    </lineage>
</organism>
<name>A0A170QY06_9ASCO</name>
<feature type="binding site" evidence="8">
    <location>
        <position position="283"/>
    </location>
    <ligand>
        <name>L-serine</name>
        <dbReference type="ChEBI" id="CHEBI:33384"/>
    </ligand>
</feature>
<feature type="region of interest" description="Disordered" evidence="10">
    <location>
        <begin position="93"/>
        <end position="115"/>
    </location>
</feature>
<dbReference type="GO" id="GO:0070158">
    <property type="term" value="P:mitochondrial seryl-tRNA aminoacylation"/>
    <property type="evidence" value="ECO:0007669"/>
    <property type="project" value="EnsemblFungi"/>
</dbReference>
<evidence type="ECO:0000256" key="8">
    <source>
        <dbReference type="PIRSR" id="PIRSR001529-1"/>
    </source>
</evidence>
<evidence type="ECO:0000256" key="4">
    <source>
        <dbReference type="ARBA" id="ARBA00022840"/>
    </source>
</evidence>
<dbReference type="InterPro" id="IPR002317">
    <property type="entry name" value="Ser-tRNA-ligase_type_1"/>
</dbReference>
<dbReference type="EMBL" id="CP014503">
    <property type="protein sequence ID" value="ANB15961.1"/>
    <property type="molecule type" value="Genomic_DNA"/>
</dbReference>
<evidence type="ECO:0000256" key="2">
    <source>
        <dbReference type="ARBA" id="ARBA00022598"/>
    </source>
</evidence>
<dbReference type="PIRSF" id="PIRSF001529">
    <property type="entry name" value="Ser-tRNA-synth_IIa"/>
    <property type="match status" value="1"/>
</dbReference>
<evidence type="ECO:0000256" key="3">
    <source>
        <dbReference type="ARBA" id="ARBA00022741"/>
    </source>
</evidence>
<sequence>MLLFGRRFSTSSKLGTAAAAKIKNTASLSRPNYDFKAIRAAPEVYQDSVDRRRAKLAGGATIADFVDLYSTLLTAKSERDELLFKRKTIQNQLKNGKRGQEKENGHTSSLDSSEDPRTILSHIKNLLKEREKHIISLEDTIYPLVESIPNLISPDSIIDNQQLVGMIHADKQIPADPTRSHKDIGVNLGILDFDSASRVSGTSSYYLVNDGALLEQALIQYALSKCRQHGWSMLTPPSLVRQEFTTACGFKPRDQNNEQQVYIIADDALNGESKVGSHCLTGTAEIPLAGYNAHKTIPLTENDRPVIRKAGVSRSYRAEAGARGADTKGLYRVHEFSKVEMFAWTTSSDVSTSIKVHEEMLSLQKEILTELGLCCRVLNMPPDDLGAPAYKKYDIEAWMPGRGSWGEVTSTSNCLDYQSRRLHTKYHTADGSLRYAMTLNGTAMAVPRVIIAIIENNYDPQMNRIEIPSVLRKYMDENLYIEYQGPN</sequence>
<evidence type="ECO:0000256" key="10">
    <source>
        <dbReference type="SAM" id="MobiDB-lite"/>
    </source>
</evidence>
<keyword evidence="3" id="KW-0547">Nucleotide-binding</keyword>
<dbReference type="PROSITE" id="PS50862">
    <property type="entry name" value="AA_TRNA_LIGASE_II"/>
    <property type="match status" value="1"/>
</dbReference>
<reference evidence="12 13" key="1">
    <citation type="submission" date="2016-02" db="EMBL/GenBank/DDBJ databases">
        <title>Complete genome sequence and transcriptome regulation of the pentose utilising yeast Sugiyamaella lignohabitans.</title>
        <authorList>
            <person name="Bellasio M."/>
            <person name="Peymann A."/>
            <person name="Valli M."/>
            <person name="Sipitzky M."/>
            <person name="Graf A."/>
            <person name="Sauer M."/>
            <person name="Marx H."/>
            <person name="Mattanovich D."/>
        </authorList>
    </citation>
    <scope>NUCLEOTIDE SEQUENCE [LARGE SCALE GENOMIC DNA]</scope>
    <source>
        <strain evidence="12 13">CBS 10342</strain>
    </source>
</reference>